<comment type="subcellular location">
    <subcellularLocation>
        <location evidence="9">Cytoplasm</location>
    </subcellularLocation>
</comment>
<feature type="binding site" evidence="9">
    <location>
        <position position="17"/>
    </location>
    <ligand>
        <name>Mg(2+)</name>
        <dbReference type="ChEBI" id="CHEBI:18420"/>
    </ligand>
</feature>
<evidence type="ECO:0000256" key="1">
    <source>
        <dbReference type="ARBA" id="ARBA00022490"/>
    </source>
</evidence>
<reference evidence="10 11" key="1">
    <citation type="submission" date="2024-06" db="EMBL/GenBank/DDBJ databases">
        <title>Chitinophaga defluvii sp. nov., isolated from municipal sewage.</title>
        <authorList>
            <person name="Zhang L."/>
        </authorList>
    </citation>
    <scope>NUCLEOTIDE SEQUENCE [LARGE SCALE GENOMIC DNA]</scope>
    <source>
        <strain evidence="10 11">H8</strain>
    </source>
</reference>
<keyword evidence="4 9" id="KW-0547">Nucleotide-binding</keyword>
<evidence type="ECO:0000256" key="6">
    <source>
        <dbReference type="ARBA" id="ARBA00022840"/>
    </source>
</evidence>
<dbReference type="EC" id="6.3.3.3" evidence="9"/>
<keyword evidence="11" id="KW-1185">Reference proteome</keyword>
<feature type="binding site" evidence="9">
    <location>
        <begin position="105"/>
        <end position="108"/>
    </location>
    <ligand>
        <name>ATP</name>
        <dbReference type="ChEBI" id="CHEBI:30616"/>
    </ligand>
</feature>
<comment type="similarity">
    <text evidence="9">Belongs to the dethiobiotin synthetase family.</text>
</comment>
<keyword evidence="7 9" id="KW-0460">Magnesium</keyword>
<keyword evidence="6 9" id="KW-0067">ATP-binding</keyword>
<feature type="binding site" evidence="9">
    <location>
        <begin position="188"/>
        <end position="190"/>
    </location>
    <ligand>
        <name>ATP</name>
        <dbReference type="ChEBI" id="CHEBI:30616"/>
    </ligand>
</feature>
<evidence type="ECO:0000256" key="7">
    <source>
        <dbReference type="ARBA" id="ARBA00022842"/>
    </source>
</evidence>
<dbReference type="NCBIfam" id="TIGR00347">
    <property type="entry name" value="bioD"/>
    <property type="match status" value="1"/>
</dbReference>
<dbReference type="PANTHER" id="PTHR43210:SF2">
    <property type="entry name" value="ATP-DEPENDENT DETHIOBIOTIN SYNTHETASE BIOD 2"/>
    <property type="match status" value="1"/>
</dbReference>
<feature type="binding site" evidence="9">
    <location>
        <position position="44"/>
    </location>
    <ligand>
        <name>Mg(2+)</name>
        <dbReference type="ChEBI" id="CHEBI:18420"/>
    </ligand>
</feature>
<keyword evidence="3 9" id="KW-0479">Metal-binding</keyword>
<comment type="caution">
    <text evidence="10">The sequence shown here is derived from an EMBL/GenBank/DDBJ whole genome shotgun (WGS) entry which is preliminary data.</text>
</comment>
<dbReference type="PIRSF" id="PIRSF006755">
    <property type="entry name" value="DTB_synth"/>
    <property type="match status" value="1"/>
</dbReference>
<comment type="catalytic activity">
    <reaction evidence="8">
        <text>(7R,8S)-8-amino-7-(carboxyamino)nonanoate + ATP = (4R,5S)-dethiobiotin + ADP + phosphate + H(+)</text>
        <dbReference type="Rhea" id="RHEA:63684"/>
        <dbReference type="ChEBI" id="CHEBI:15378"/>
        <dbReference type="ChEBI" id="CHEBI:30616"/>
        <dbReference type="ChEBI" id="CHEBI:43474"/>
        <dbReference type="ChEBI" id="CHEBI:149470"/>
        <dbReference type="ChEBI" id="CHEBI:149473"/>
        <dbReference type="ChEBI" id="CHEBI:456216"/>
    </reaction>
</comment>
<feature type="binding site" evidence="9">
    <location>
        <begin position="13"/>
        <end position="18"/>
    </location>
    <ligand>
        <name>ATP</name>
        <dbReference type="ChEBI" id="CHEBI:30616"/>
    </ligand>
</feature>
<organism evidence="10 11">
    <name type="scientific">Chitinophaga defluvii</name>
    <dbReference type="NCBI Taxonomy" id="3163343"/>
    <lineage>
        <taxon>Bacteria</taxon>
        <taxon>Pseudomonadati</taxon>
        <taxon>Bacteroidota</taxon>
        <taxon>Chitinophagia</taxon>
        <taxon>Chitinophagales</taxon>
        <taxon>Chitinophagaceae</taxon>
        <taxon>Chitinophaga</taxon>
    </lineage>
</organism>
<comment type="caution">
    <text evidence="9">Lacks conserved residue(s) required for the propagation of feature annotation.</text>
</comment>
<feature type="binding site" evidence="9">
    <location>
        <position position="44"/>
    </location>
    <ligand>
        <name>ATP</name>
        <dbReference type="ChEBI" id="CHEBI:30616"/>
    </ligand>
</feature>
<dbReference type="EMBL" id="JBEXAC010000001">
    <property type="protein sequence ID" value="MET6997442.1"/>
    <property type="molecule type" value="Genomic_DNA"/>
</dbReference>
<dbReference type="InterPro" id="IPR027417">
    <property type="entry name" value="P-loop_NTPase"/>
</dbReference>
<feature type="active site" evidence="9">
    <location>
        <position position="33"/>
    </location>
</feature>
<dbReference type="CDD" id="cd03109">
    <property type="entry name" value="DTBS"/>
    <property type="match status" value="1"/>
</dbReference>
<dbReference type="PANTHER" id="PTHR43210">
    <property type="entry name" value="DETHIOBIOTIN SYNTHETASE"/>
    <property type="match status" value="1"/>
</dbReference>
<sequence>MSRSVFITGIGTGVGKTVTAACVTEALQADYWKPVQSGLDEGTDTETVQRLLTNKVSVCHPEAYRLKEPASPHLAARLEEVIIEPERIYTQAAALQPAGRYLIMEGAGGLMVPLHENVFTLEVIKHLQIPVIIVAQNYLGSINHAMLTAKVLRYEAIPVAGWIFTGDYHTNESEVVRWSGIPQIGRIPFTSRVDAAFVKSCASELLPRLQEIMEK</sequence>
<evidence type="ECO:0000256" key="9">
    <source>
        <dbReference type="HAMAP-Rule" id="MF_00336"/>
    </source>
</evidence>
<comment type="pathway">
    <text evidence="9">Cofactor biosynthesis; biotin biosynthesis; biotin from 7,8-diaminononanoate: step 1/2.</text>
</comment>
<keyword evidence="1 9" id="KW-0963">Cytoplasm</keyword>
<dbReference type="Gene3D" id="3.40.50.300">
    <property type="entry name" value="P-loop containing nucleotide triphosphate hydrolases"/>
    <property type="match status" value="1"/>
</dbReference>
<dbReference type="Pfam" id="PF13500">
    <property type="entry name" value="AAA_26"/>
    <property type="match status" value="1"/>
</dbReference>
<dbReference type="SUPFAM" id="SSF52540">
    <property type="entry name" value="P-loop containing nucleoside triphosphate hydrolases"/>
    <property type="match status" value="1"/>
</dbReference>
<evidence type="ECO:0000256" key="5">
    <source>
        <dbReference type="ARBA" id="ARBA00022756"/>
    </source>
</evidence>
<evidence type="ECO:0000256" key="4">
    <source>
        <dbReference type="ARBA" id="ARBA00022741"/>
    </source>
</evidence>
<dbReference type="RefSeq" id="WP_354660079.1">
    <property type="nucleotide sequence ID" value="NZ_JBEXAC010000001.1"/>
</dbReference>
<dbReference type="GO" id="GO:0004141">
    <property type="term" value="F:dethiobiotin synthase activity"/>
    <property type="evidence" value="ECO:0007669"/>
    <property type="project" value="UniProtKB-EC"/>
</dbReference>
<proteinExistence type="inferred from homology"/>
<name>A0ABV2T323_9BACT</name>
<comment type="catalytic activity">
    <reaction evidence="9">
        <text>(7R,8S)-7,8-diammoniononanoate + CO2 + ATP = (4R,5S)-dethiobiotin + ADP + phosphate + 3 H(+)</text>
        <dbReference type="Rhea" id="RHEA:15805"/>
        <dbReference type="ChEBI" id="CHEBI:15378"/>
        <dbReference type="ChEBI" id="CHEBI:16526"/>
        <dbReference type="ChEBI" id="CHEBI:30616"/>
        <dbReference type="ChEBI" id="CHEBI:43474"/>
        <dbReference type="ChEBI" id="CHEBI:149469"/>
        <dbReference type="ChEBI" id="CHEBI:149473"/>
        <dbReference type="ChEBI" id="CHEBI:456216"/>
        <dbReference type="EC" id="6.3.3.3"/>
    </reaction>
</comment>
<feature type="binding site" evidence="9">
    <location>
        <position position="37"/>
    </location>
    <ligand>
        <name>substrate</name>
    </ligand>
</feature>
<comment type="subunit">
    <text evidence="9">Homodimer.</text>
</comment>
<evidence type="ECO:0000313" key="10">
    <source>
        <dbReference type="EMBL" id="MET6997442.1"/>
    </source>
</evidence>
<keyword evidence="5 9" id="KW-0093">Biotin biosynthesis</keyword>
<evidence type="ECO:0000313" key="11">
    <source>
        <dbReference type="Proteomes" id="UP001549749"/>
    </source>
</evidence>
<accession>A0ABV2T323</accession>
<feature type="binding site" evidence="9">
    <location>
        <position position="105"/>
    </location>
    <ligand>
        <name>Mg(2+)</name>
        <dbReference type="ChEBI" id="CHEBI:18420"/>
    </ligand>
</feature>
<dbReference type="InterPro" id="IPR004472">
    <property type="entry name" value="DTB_synth_BioD"/>
</dbReference>
<comment type="function">
    <text evidence="9">Catalyzes a mechanistically unusual reaction, the ATP-dependent insertion of CO2 between the N7 and N8 nitrogen atoms of 7,8-diaminopelargonic acid (DAPA, also called 7,8-diammoniononanoate) to form a ureido ring.</text>
</comment>
<evidence type="ECO:0000256" key="3">
    <source>
        <dbReference type="ARBA" id="ARBA00022723"/>
    </source>
</evidence>
<keyword evidence="2 9" id="KW-0436">Ligase</keyword>
<dbReference type="HAMAP" id="MF_00336">
    <property type="entry name" value="BioD"/>
    <property type="match status" value="1"/>
</dbReference>
<evidence type="ECO:0000256" key="2">
    <source>
        <dbReference type="ARBA" id="ARBA00022598"/>
    </source>
</evidence>
<dbReference type="Proteomes" id="UP001549749">
    <property type="component" value="Unassembled WGS sequence"/>
</dbReference>
<evidence type="ECO:0000256" key="8">
    <source>
        <dbReference type="ARBA" id="ARBA00047386"/>
    </source>
</evidence>
<gene>
    <name evidence="9 10" type="primary">bioD</name>
    <name evidence="10" type="ORF">ABR189_08685</name>
</gene>
<comment type="cofactor">
    <cofactor evidence="9">
        <name>Mg(2+)</name>
        <dbReference type="ChEBI" id="CHEBI:18420"/>
    </cofactor>
</comment>
<protein>
    <recommendedName>
        <fullName evidence="9">ATP-dependent dethiobiotin synthetase BioD</fullName>
        <ecNumber evidence="9">6.3.3.3</ecNumber>
    </recommendedName>
    <alternativeName>
        <fullName evidence="9">DTB synthetase</fullName>
        <shortName evidence="9">DTBS</shortName>
    </alternativeName>
    <alternativeName>
        <fullName evidence="9">Dethiobiotin synthase</fullName>
    </alternativeName>
</protein>